<dbReference type="GO" id="GO:0005886">
    <property type="term" value="C:plasma membrane"/>
    <property type="evidence" value="ECO:0007669"/>
    <property type="project" value="UniProtKB-SubCell"/>
</dbReference>
<dbReference type="GO" id="GO:0042907">
    <property type="term" value="F:xanthine transmembrane transporter activity"/>
    <property type="evidence" value="ECO:0007669"/>
    <property type="project" value="TreeGrafter"/>
</dbReference>
<keyword evidence="5 8" id="KW-0812">Transmembrane</keyword>
<comment type="subcellular location">
    <subcellularLocation>
        <location evidence="1">Cell membrane</location>
        <topology evidence="1">Multi-pass membrane protein</topology>
    </subcellularLocation>
</comment>
<feature type="transmembrane region" description="Helical" evidence="8">
    <location>
        <begin position="182"/>
        <end position="202"/>
    </location>
</feature>
<dbReference type="EMBL" id="LOEE01000059">
    <property type="protein sequence ID" value="KXG74259.1"/>
    <property type="molecule type" value="Genomic_DNA"/>
</dbReference>
<evidence type="ECO:0000256" key="5">
    <source>
        <dbReference type="ARBA" id="ARBA00022692"/>
    </source>
</evidence>
<feature type="transmembrane region" description="Helical" evidence="8">
    <location>
        <begin position="34"/>
        <end position="67"/>
    </location>
</feature>
<keyword evidence="10" id="KW-1185">Reference proteome</keyword>
<name>A0A140L134_9FIRM</name>
<evidence type="ECO:0000256" key="2">
    <source>
        <dbReference type="ARBA" id="ARBA00008821"/>
    </source>
</evidence>
<sequence length="412" mass="42920">MCSKKTAVERLDAIREGDDLPVGKKIILGIQHTFTMFGATVLVPLITGLDISVSLFMAGVGTLFFHFITGGKVPAFLGSSFAFIAPILAVAGMPQYGLPYAQGGIVVAGLVYLILAGFVYAFGQEKVMNFFPPVVTGPIIMVIGLKLAPVAIDMAKGNWTLAIVSFAIVTAVSIYGRGFIQVLPVLCGLIGGYMFALITGNVDFSSVAEAKFIGMPNFTMAKFNFETIMMVAPVAVATMVEHIGDVLAISATVENDFMKSPGLHRTLVGDGLATSLSAMFGGPANTTYSENTGVLALTRVFQPAIMRIAACFAILLGIVPKLGAFIGTIPTPVVGGISIVLFGMIASIGGRTLVENKVDFTKSRNLLIAAVILVLGLGGASLPISIGAVNVSVEGMALAAIVGILLNRILPQ</sequence>
<evidence type="ECO:0000313" key="9">
    <source>
        <dbReference type="EMBL" id="KXG74259.1"/>
    </source>
</evidence>
<comment type="caution">
    <text evidence="9">The sequence shown here is derived from an EMBL/GenBank/DDBJ whole genome shotgun (WGS) entry which is preliminary data.</text>
</comment>
<dbReference type="RefSeq" id="WP_068557349.1">
    <property type="nucleotide sequence ID" value="NZ_LOEE01000059.1"/>
</dbReference>
<feature type="transmembrane region" description="Helical" evidence="8">
    <location>
        <begin position="333"/>
        <end position="354"/>
    </location>
</feature>
<evidence type="ECO:0000256" key="4">
    <source>
        <dbReference type="ARBA" id="ARBA00022475"/>
    </source>
</evidence>
<dbReference type="Pfam" id="PF00860">
    <property type="entry name" value="Xan_ur_permease"/>
    <property type="match status" value="1"/>
</dbReference>
<proteinExistence type="inferred from homology"/>
<evidence type="ECO:0000256" key="3">
    <source>
        <dbReference type="ARBA" id="ARBA00022448"/>
    </source>
</evidence>
<gene>
    <name evidence="9" type="primary">pyrP_2</name>
    <name evidence="9" type="ORF">AN619_24510</name>
</gene>
<organism evidence="9 10">
    <name type="scientific">Thermotalea metallivorans</name>
    <dbReference type="NCBI Taxonomy" id="520762"/>
    <lineage>
        <taxon>Bacteria</taxon>
        <taxon>Bacillati</taxon>
        <taxon>Bacillota</taxon>
        <taxon>Clostridia</taxon>
        <taxon>Peptostreptococcales</taxon>
        <taxon>Thermotaleaceae</taxon>
        <taxon>Thermotalea</taxon>
    </lineage>
</organism>
<reference evidence="9 10" key="1">
    <citation type="submission" date="2015-12" db="EMBL/GenBank/DDBJ databases">
        <title>Draft genome sequence of the thermoanaerobe Thermotalea metallivorans, an isolate from the runoff channel of the Great Artesian Basin, Australia.</title>
        <authorList>
            <person name="Patel B.K."/>
        </authorList>
    </citation>
    <scope>NUCLEOTIDE SEQUENCE [LARGE SCALE GENOMIC DNA]</scope>
    <source>
        <strain evidence="9 10">B2-1</strain>
    </source>
</reference>
<keyword evidence="7 8" id="KW-0472">Membrane</keyword>
<dbReference type="PATRIC" id="fig|520762.4.peg.2720"/>
<dbReference type="PANTHER" id="PTHR42810">
    <property type="entry name" value="PURINE PERMEASE C1399.01C-RELATED"/>
    <property type="match status" value="1"/>
</dbReference>
<feature type="transmembrane region" description="Helical" evidence="8">
    <location>
        <begin position="392"/>
        <end position="410"/>
    </location>
</feature>
<evidence type="ECO:0000256" key="7">
    <source>
        <dbReference type="ARBA" id="ARBA00023136"/>
    </source>
</evidence>
<dbReference type="NCBIfam" id="TIGR00801">
    <property type="entry name" value="ncs2"/>
    <property type="match status" value="1"/>
</dbReference>
<evidence type="ECO:0000256" key="6">
    <source>
        <dbReference type="ARBA" id="ARBA00022989"/>
    </source>
</evidence>
<protein>
    <submittedName>
        <fullName evidence="9">Uracil permease</fullName>
    </submittedName>
</protein>
<feature type="transmembrane region" description="Helical" evidence="8">
    <location>
        <begin position="73"/>
        <end position="91"/>
    </location>
</feature>
<feature type="transmembrane region" description="Helical" evidence="8">
    <location>
        <begin position="159"/>
        <end position="176"/>
    </location>
</feature>
<feature type="transmembrane region" description="Helical" evidence="8">
    <location>
        <begin position="103"/>
        <end position="122"/>
    </location>
</feature>
<comment type="similarity">
    <text evidence="2">Belongs to the nucleobase:cation symporter-2 (NCS2) (TC 2.A.40) family.</text>
</comment>
<feature type="transmembrane region" description="Helical" evidence="8">
    <location>
        <begin position="304"/>
        <end position="327"/>
    </location>
</feature>
<dbReference type="InterPro" id="IPR006043">
    <property type="entry name" value="NCS2"/>
</dbReference>
<evidence type="ECO:0000313" key="10">
    <source>
        <dbReference type="Proteomes" id="UP000070456"/>
    </source>
</evidence>
<keyword evidence="3" id="KW-0813">Transport</keyword>
<dbReference type="PROSITE" id="PS01116">
    <property type="entry name" value="XANTH_URACIL_PERMASE"/>
    <property type="match status" value="1"/>
</dbReference>
<evidence type="ECO:0000256" key="8">
    <source>
        <dbReference type="SAM" id="Phobius"/>
    </source>
</evidence>
<accession>A0A140L134</accession>
<evidence type="ECO:0000256" key="1">
    <source>
        <dbReference type="ARBA" id="ARBA00004651"/>
    </source>
</evidence>
<feature type="transmembrane region" description="Helical" evidence="8">
    <location>
        <begin position="366"/>
        <end position="386"/>
    </location>
</feature>
<dbReference type="InterPro" id="IPR006042">
    <property type="entry name" value="Xan_ur_permease"/>
</dbReference>
<dbReference type="AlphaFoldDB" id="A0A140L134"/>
<dbReference type="PANTHER" id="PTHR42810:SF4">
    <property type="entry name" value="URIC ACID TRANSPORTER UACT"/>
    <property type="match status" value="1"/>
</dbReference>
<feature type="transmembrane region" description="Helical" evidence="8">
    <location>
        <begin position="134"/>
        <end position="152"/>
    </location>
</feature>
<keyword evidence="4" id="KW-1003">Cell membrane</keyword>
<dbReference type="Proteomes" id="UP000070456">
    <property type="component" value="Unassembled WGS sequence"/>
</dbReference>
<dbReference type="STRING" id="520762.AN619_24510"/>
<keyword evidence="6 8" id="KW-1133">Transmembrane helix</keyword>
<dbReference type="OrthoDB" id="9779092at2"/>